<evidence type="ECO:0000256" key="4">
    <source>
        <dbReference type="ARBA" id="ARBA00022636"/>
    </source>
</evidence>
<keyword evidence="8 10" id="KW-0472">Membrane</keyword>
<dbReference type="PANTHER" id="PTHR33121:SF70">
    <property type="entry name" value="SIGNALING PROTEIN YKOW"/>
    <property type="match status" value="1"/>
</dbReference>
<evidence type="ECO:0000256" key="1">
    <source>
        <dbReference type="ARBA" id="ARBA00004651"/>
    </source>
</evidence>
<organism evidence="12 13">
    <name type="scientific">Paraburkholderia acidisoli</name>
    <dbReference type="NCBI Taxonomy" id="2571748"/>
    <lineage>
        <taxon>Bacteria</taxon>
        <taxon>Pseudomonadati</taxon>
        <taxon>Pseudomonadota</taxon>
        <taxon>Betaproteobacteria</taxon>
        <taxon>Burkholderiales</taxon>
        <taxon>Burkholderiaceae</taxon>
        <taxon>Paraburkholderia</taxon>
    </lineage>
</organism>
<evidence type="ECO:0000256" key="6">
    <source>
        <dbReference type="ARBA" id="ARBA00022801"/>
    </source>
</evidence>
<evidence type="ECO:0000256" key="3">
    <source>
        <dbReference type="ARBA" id="ARBA00022475"/>
    </source>
</evidence>
<evidence type="ECO:0000313" key="12">
    <source>
        <dbReference type="EMBL" id="QGZ66903.1"/>
    </source>
</evidence>
<evidence type="ECO:0000256" key="2">
    <source>
        <dbReference type="ARBA" id="ARBA00012282"/>
    </source>
</evidence>
<keyword evidence="6" id="KW-0378">Hydrolase</keyword>
<dbReference type="Pfam" id="PF00563">
    <property type="entry name" value="EAL"/>
    <property type="match status" value="1"/>
</dbReference>
<evidence type="ECO:0000313" key="13">
    <source>
        <dbReference type="Proteomes" id="UP000433577"/>
    </source>
</evidence>
<dbReference type="SUPFAM" id="SSF141868">
    <property type="entry name" value="EAL domain-like"/>
    <property type="match status" value="1"/>
</dbReference>
<sequence length="524" mass="57020">MPTLALVATVTCAGALLLLAVVAGVREGTESIREREGLIARDMVTAVGRMLDSVQSSQSGALAALPGETCESVARRFAVLRTRVNYVRGINLVANGRIYCSAALGPLDMTLAPFFTQVPGVTSINLIGGSPWQPTVPVLPLYVPTGPSVGLLYVIESTYIADALAHGVRYGADRVTLTVPGAGTLDDRGVWTSAQAARDADERATRRPGARAVSKRWGFDVSVSFPGAAYDEARWKYCLMFGAAALLIDLLMGAIWLIAFAPRRLLLSAVERGLRLGQFYVAYQPVIELETGRVAGMEALIRWTHPKFGAISPAVFMADVEASRLLGRVTRFVLERGSEEGAQASAKHSSVRPFHLAVNVAPADFERKTFVAEVLAAVERLPEGVVLILEVTERFLLEKRPHTEAIFEMLKARGVQFAIDDFGTHHSNLDLLARFPFDYVKIDGQFVQQLERRGDQLMKGIAAVASHFGMQIIAEGVETQAQHEMLCRLGIRYAQGFYYYRPGPAHHAAQASREGQALAFARNP</sequence>
<proteinExistence type="predicted"/>
<keyword evidence="4" id="KW-0973">c-di-GMP</keyword>
<evidence type="ECO:0000256" key="5">
    <source>
        <dbReference type="ARBA" id="ARBA00022692"/>
    </source>
</evidence>
<feature type="domain" description="EAL" evidence="11">
    <location>
        <begin position="263"/>
        <end position="516"/>
    </location>
</feature>
<dbReference type="Pfam" id="PF12792">
    <property type="entry name" value="CSS-motif"/>
    <property type="match status" value="1"/>
</dbReference>
<evidence type="ECO:0000256" key="8">
    <source>
        <dbReference type="ARBA" id="ARBA00023136"/>
    </source>
</evidence>
<dbReference type="EMBL" id="CP046916">
    <property type="protein sequence ID" value="QGZ66903.1"/>
    <property type="molecule type" value="Genomic_DNA"/>
</dbReference>
<comment type="catalytic activity">
    <reaction evidence="9">
        <text>3',3'-c-di-GMP + H2O = 5'-phosphoguanylyl(3'-&gt;5')guanosine + H(+)</text>
        <dbReference type="Rhea" id="RHEA:24902"/>
        <dbReference type="ChEBI" id="CHEBI:15377"/>
        <dbReference type="ChEBI" id="CHEBI:15378"/>
        <dbReference type="ChEBI" id="CHEBI:58754"/>
        <dbReference type="ChEBI" id="CHEBI:58805"/>
        <dbReference type="EC" id="3.1.4.52"/>
    </reaction>
</comment>
<evidence type="ECO:0000256" key="10">
    <source>
        <dbReference type="SAM" id="Phobius"/>
    </source>
</evidence>
<dbReference type="InterPro" id="IPR050706">
    <property type="entry name" value="Cyclic-di-GMP_PDE-like"/>
</dbReference>
<dbReference type="KEGG" id="pacs:FAZ98_32895"/>
<dbReference type="Gene3D" id="3.20.20.450">
    <property type="entry name" value="EAL domain"/>
    <property type="match status" value="1"/>
</dbReference>
<dbReference type="Proteomes" id="UP000433577">
    <property type="component" value="Chromosome 4"/>
</dbReference>
<evidence type="ECO:0000259" key="11">
    <source>
        <dbReference type="PROSITE" id="PS50883"/>
    </source>
</evidence>
<comment type="subcellular location">
    <subcellularLocation>
        <location evidence="1">Cell membrane</location>
        <topology evidence="1">Multi-pass membrane protein</topology>
    </subcellularLocation>
</comment>
<keyword evidence="13" id="KW-1185">Reference proteome</keyword>
<dbReference type="EC" id="3.1.4.52" evidence="2"/>
<gene>
    <name evidence="12" type="ORF">FAZ98_32895</name>
</gene>
<protein>
    <recommendedName>
        <fullName evidence="2">cyclic-guanylate-specific phosphodiesterase</fullName>
        <ecNumber evidence="2">3.1.4.52</ecNumber>
    </recommendedName>
</protein>
<dbReference type="OrthoDB" id="9813903at2"/>
<dbReference type="InterPro" id="IPR035919">
    <property type="entry name" value="EAL_sf"/>
</dbReference>
<dbReference type="CDD" id="cd01948">
    <property type="entry name" value="EAL"/>
    <property type="match status" value="1"/>
</dbReference>
<evidence type="ECO:0000256" key="7">
    <source>
        <dbReference type="ARBA" id="ARBA00022989"/>
    </source>
</evidence>
<evidence type="ECO:0000256" key="9">
    <source>
        <dbReference type="ARBA" id="ARBA00034290"/>
    </source>
</evidence>
<dbReference type="PROSITE" id="PS50883">
    <property type="entry name" value="EAL"/>
    <property type="match status" value="1"/>
</dbReference>
<keyword evidence="3" id="KW-1003">Cell membrane</keyword>
<keyword evidence="5 10" id="KW-0812">Transmembrane</keyword>
<dbReference type="InterPro" id="IPR024744">
    <property type="entry name" value="CSS-motif_dom"/>
</dbReference>
<dbReference type="GO" id="GO:0071111">
    <property type="term" value="F:cyclic-guanylate-specific phosphodiesterase activity"/>
    <property type="evidence" value="ECO:0007669"/>
    <property type="project" value="UniProtKB-EC"/>
</dbReference>
<name>A0A7Z2GS36_9BURK</name>
<dbReference type="InterPro" id="IPR001633">
    <property type="entry name" value="EAL_dom"/>
</dbReference>
<keyword evidence="7 10" id="KW-1133">Transmembrane helix</keyword>
<dbReference type="AlphaFoldDB" id="A0A7Z2GS36"/>
<feature type="transmembrane region" description="Helical" evidence="10">
    <location>
        <begin position="239"/>
        <end position="259"/>
    </location>
</feature>
<dbReference type="GO" id="GO:0005886">
    <property type="term" value="C:plasma membrane"/>
    <property type="evidence" value="ECO:0007669"/>
    <property type="project" value="UniProtKB-SubCell"/>
</dbReference>
<reference evidence="12 13" key="1">
    <citation type="submission" date="2019-12" db="EMBL/GenBank/DDBJ databases">
        <title>Paraburkholderia acidiphila 7Q-K02 sp. nov and Paraburkholderia acidisoli DHF22 sp. nov., two strains isolated from forest soil.</title>
        <authorList>
            <person name="Gao Z."/>
            <person name="Qiu L."/>
        </authorList>
    </citation>
    <scope>NUCLEOTIDE SEQUENCE [LARGE SCALE GENOMIC DNA]</scope>
    <source>
        <strain evidence="12 13">DHF22</strain>
    </source>
</reference>
<dbReference type="PANTHER" id="PTHR33121">
    <property type="entry name" value="CYCLIC DI-GMP PHOSPHODIESTERASE PDEF"/>
    <property type="match status" value="1"/>
</dbReference>
<accession>A0A7Z2GS36</accession>
<dbReference type="SMART" id="SM00052">
    <property type="entry name" value="EAL"/>
    <property type="match status" value="1"/>
</dbReference>